<organism evidence="7 8">
    <name type="scientific">Hevea brasiliensis</name>
    <name type="common">Para rubber tree</name>
    <name type="synonym">Siphonia brasiliensis</name>
    <dbReference type="NCBI Taxonomy" id="3981"/>
    <lineage>
        <taxon>Eukaryota</taxon>
        <taxon>Viridiplantae</taxon>
        <taxon>Streptophyta</taxon>
        <taxon>Embryophyta</taxon>
        <taxon>Tracheophyta</taxon>
        <taxon>Spermatophyta</taxon>
        <taxon>Magnoliopsida</taxon>
        <taxon>eudicotyledons</taxon>
        <taxon>Gunneridae</taxon>
        <taxon>Pentapetalae</taxon>
        <taxon>rosids</taxon>
        <taxon>fabids</taxon>
        <taxon>Malpighiales</taxon>
        <taxon>Euphorbiaceae</taxon>
        <taxon>Crotonoideae</taxon>
        <taxon>Micrandreae</taxon>
        <taxon>Hevea</taxon>
    </lineage>
</organism>
<dbReference type="PROSITE" id="PS51273">
    <property type="entry name" value="GATASE_TYPE_1"/>
    <property type="match status" value="1"/>
</dbReference>
<reference evidence="7 8" key="1">
    <citation type="journal article" date="2020" name="Mol. Plant">
        <title>The Chromosome-Based Rubber Tree Genome Provides New Insights into Spurge Genome Evolution and Rubber Biosynthesis.</title>
        <authorList>
            <person name="Liu J."/>
            <person name="Shi C."/>
            <person name="Shi C.C."/>
            <person name="Li W."/>
            <person name="Zhang Q.J."/>
            <person name="Zhang Y."/>
            <person name="Li K."/>
            <person name="Lu H.F."/>
            <person name="Shi C."/>
            <person name="Zhu S.T."/>
            <person name="Xiao Z.Y."/>
            <person name="Nan H."/>
            <person name="Yue Y."/>
            <person name="Zhu X.G."/>
            <person name="Wu Y."/>
            <person name="Hong X.N."/>
            <person name="Fan G.Y."/>
            <person name="Tong Y."/>
            <person name="Zhang D."/>
            <person name="Mao C.L."/>
            <person name="Liu Y.L."/>
            <person name="Hao S.J."/>
            <person name="Liu W.Q."/>
            <person name="Lv M.Q."/>
            <person name="Zhang H.B."/>
            <person name="Liu Y."/>
            <person name="Hu-Tang G.R."/>
            <person name="Wang J.P."/>
            <person name="Wang J.H."/>
            <person name="Sun Y.H."/>
            <person name="Ni S.B."/>
            <person name="Chen W.B."/>
            <person name="Zhang X.C."/>
            <person name="Jiao Y.N."/>
            <person name="Eichler E.E."/>
            <person name="Li G.H."/>
            <person name="Liu X."/>
            <person name="Gao L.Z."/>
        </authorList>
    </citation>
    <scope>NUCLEOTIDE SEQUENCE [LARGE SCALE GENOMIC DNA]</scope>
    <source>
        <strain evidence="8">cv. GT1</strain>
        <tissue evidence="7">Leaf</tissue>
    </source>
</reference>
<dbReference type="Proteomes" id="UP000467840">
    <property type="component" value="Chromosome 15"/>
</dbReference>
<evidence type="ECO:0000259" key="6">
    <source>
        <dbReference type="Pfam" id="PF00117"/>
    </source>
</evidence>
<evidence type="ECO:0000313" key="7">
    <source>
        <dbReference type="EMBL" id="KAF2313345.1"/>
    </source>
</evidence>
<dbReference type="Gene3D" id="3.40.50.880">
    <property type="match status" value="1"/>
</dbReference>
<feature type="domain" description="Glutamine amidotransferase" evidence="6">
    <location>
        <begin position="1"/>
        <end position="60"/>
    </location>
</feature>
<gene>
    <name evidence="7" type="ORF">GH714_010475</name>
</gene>
<dbReference type="SUPFAM" id="SSF52317">
    <property type="entry name" value="Class I glutamine amidotransferase-like"/>
    <property type="match status" value="1"/>
</dbReference>
<dbReference type="Pfam" id="PF00117">
    <property type="entry name" value="GATase"/>
    <property type="match status" value="1"/>
</dbReference>
<evidence type="ECO:0000313" key="8">
    <source>
        <dbReference type="Proteomes" id="UP000467840"/>
    </source>
</evidence>
<keyword evidence="1" id="KW-0436">Ligase</keyword>
<dbReference type="GO" id="GO:0003921">
    <property type="term" value="F:GMP synthase activity"/>
    <property type="evidence" value="ECO:0007669"/>
    <property type="project" value="TreeGrafter"/>
</dbReference>
<keyword evidence="8" id="KW-1185">Reference proteome</keyword>
<evidence type="ECO:0000256" key="3">
    <source>
        <dbReference type="ARBA" id="ARBA00022749"/>
    </source>
</evidence>
<evidence type="ECO:0000256" key="2">
    <source>
        <dbReference type="ARBA" id="ARBA00022741"/>
    </source>
</evidence>
<dbReference type="GO" id="GO:0005829">
    <property type="term" value="C:cytosol"/>
    <property type="evidence" value="ECO:0007669"/>
    <property type="project" value="TreeGrafter"/>
</dbReference>
<keyword evidence="3" id="KW-0332">GMP biosynthesis</keyword>
<protein>
    <recommendedName>
        <fullName evidence="6">Glutamine amidotransferase domain-containing protein</fullName>
    </recommendedName>
</protein>
<proteinExistence type="predicted"/>
<evidence type="ECO:0000256" key="1">
    <source>
        <dbReference type="ARBA" id="ARBA00022598"/>
    </source>
</evidence>
<sequence>MSHGVEAAQLPEGFEVVARSEQGAVAAVENWEKRVYGLQYHPEVTHSPERMDTLRYFLFDVCGISANWNMENVADEEIKVIKAARIDALEVDEIFARIDGYPTYEGLTTELESVRFALEH</sequence>
<comment type="caution">
    <text evidence="7">The sequence shown here is derived from an EMBL/GenBank/DDBJ whole genome shotgun (WGS) entry which is preliminary data.</text>
</comment>
<evidence type="ECO:0000256" key="5">
    <source>
        <dbReference type="ARBA" id="ARBA00022840"/>
    </source>
</evidence>
<dbReference type="PANTHER" id="PTHR11922:SF2">
    <property type="entry name" value="GMP SYNTHASE [GLUTAMINE-HYDROLYZING]"/>
    <property type="match status" value="1"/>
</dbReference>
<dbReference type="PANTHER" id="PTHR11922">
    <property type="entry name" value="GMP SYNTHASE-RELATED"/>
    <property type="match status" value="1"/>
</dbReference>
<evidence type="ECO:0000256" key="4">
    <source>
        <dbReference type="ARBA" id="ARBA00022755"/>
    </source>
</evidence>
<dbReference type="InterPro" id="IPR029062">
    <property type="entry name" value="Class_I_gatase-like"/>
</dbReference>
<dbReference type="GO" id="GO:0005524">
    <property type="term" value="F:ATP binding"/>
    <property type="evidence" value="ECO:0007669"/>
    <property type="project" value="UniProtKB-KW"/>
</dbReference>
<keyword evidence="2" id="KW-0547">Nucleotide-binding</keyword>
<name>A0A6A6MLF9_HEVBR</name>
<accession>A0A6A6MLF9</accession>
<keyword evidence="5" id="KW-0067">ATP-binding</keyword>
<keyword evidence="4" id="KW-0658">Purine biosynthesis</keyword>
<dbReference type="AlphaFoldDB" id="A0A6A6MLF9"/>
<dbReference type="InterPro" id="IPR017926">
    <property type="entry name" value="GATASE"/>
</dbReference>
<dbReference type="EMBL" id="JAAGAX010000005">
    <property type="protein sequence ID" value="KAF2313345.1"/>
    <property type="molecule type" value="Genomic_DNA"/>
</dbReference>